<organism evidence="1">
    <name type="scientific">Solanum chacoense</name>
    <name type="common">Chaco potato</name>
    <dbReference type="NCBI Taxonomy" id="4108"/>
    <lineage>
        <taxon>Eukaryota</taxon>
        <taxon>Viridiplantae</taxon>
        <taxon>Streptophyta</taxon>
        <taxon>Embryophyta</taxon>
        <taxon>Tracheophyta</taxon>
        <taxon>Spermatophyta</taxon>
        <taxon>Magnoliopsida</taxon>
        <taxon>eudicotyledons</taxon>
        <taxon>Gunneridae</taxon>
        <taxon>Pentapetalae</taxon>
        <taxon>asterids</taxon>
        <taxon>lamiids</taxon>
        <taxon>Solanales</taxon>
        <taxon>Solanaceae</taxon>
        <taxon>Solanoideae</taxon>
        <taxon>Solaneae</taxon>
        <taxon>Solanum</taxon>
    </lineage>
</organism>
<evidence type="ECO:0000313" key="1">
    <source>
        <dbReference type="EMBL" id="JAP15060.1"/>
    </source>
</evidence>
<sequence>MGKGSFLVSRIGEWLLLLLSLWNLLNLVLAVSNSWDLLIPGVSFLLLTSRSISWSSIVNVEDGELGLCAN</sequence>
<reference evidence="1" key="1">
    <citation type="submission" date="2015-12" db="EMBL/GenBank/DDBJ databases">
        <title>Gene expression during late stages of embryo sac development: a critical building block for successful pollen-pistil interactions.</title>
        <authorList>
            <person name="Liu Y."/>
            <person name="Joly V."/>
            <person name="Sabar M."/>
            <person name="Matton D.P."/>
        </authorList>
    </citation>
    <scope>NUCLEOTIDE SEQUENCE</scope>
</reference>
<accession>A0A0V0H3V6</accession>
<protein>
    <submittedName>
        <fullName evidence="1">Putative ovule protein</fullName>
    </submittedName>
</protein>
<name>A0A0V0H3V6_SOLCH</name>
<proteinExistence type="predicted"/>
<dbReference type="EMBL" id="GEDG01025711">
    <property type="protein sequence ID" value="JAP15060.1"/>
    <property type="molecule type" value="Transcribed_RNA"/>
</dbReference>
<dbReference type="AlphaFoldDB" id="A0A0V0H3V6"/>